<dbReference type="SUPFAM" id="SSF47473">
    <property type="entry name" value="EF-hand"/>
    <property type="match status" value="1"/>
</dbReference>
<dbReference type="Pfam" id="PF13499">
    <property type="entry name" value="EF-hand_7"/>
    <property type="match status" value="1"/>
</dbReference>
<name>A0AA87ZXE9_FICCA</name>
<dbReference type="PROSITE" id="PS50222">
    <property type="entry name" value="EF_HAND_2"/>
    <property type="match status" value="1"/>
</dbReference>
<evidence type="ECO:0000313" key="3">
    <source>
        <dbReference type="EMBL" id="GMN35203.1"/>
    </source>
</evidence>
<protein>
    <recommendedName>
        <fullName evidence="2">EF-hand domain-containing protein</fullName>
    </recommendedName>
</protein>
<dbReference type="InterPro" id="IPR002048">
    <property type="entry name" value="EF_hand_dom"/>
</dbReference>
<dbReference type="Proteomes" id="UP001187192">
    <property type="component" value="Unassembled WGS sequence"/>
</dbReference>
<organism evidence="3 4">
    <name type="scientific">Ficus carica</name>
    <name type="common">Common fig</name>
    <dbReference type="NCBI Taxonomy" id="3494"/>
    <lineage>
        <taxon>Eukaryota</taxon>
        <taxon>Viridiplantae</taxon>
        <taxon>Streptophyta</taxon>
        <taxon>Embryophyta</taxon>
        <taxon>Tracheophyta</taxon>
        <taxon>Spermatophyta</taxon>
        <taxon>Magnoliopsida</taxon>
        <taxon>eudicotyledons</taxon>
        <taxon>Gunneridae</taxon>
        <taxon>Pentapetalae</taxon>
        <taxon>rosids</taxon>
        <taxon>fabids</taxon>
        <taxon>Rosales</taxon>
        <taxon>Moraceae</taxon>
        <taxon>Ficeae</taxon>
        <taxon>Ficus</taxon>
    </lineage>
</organism>
<comment type="caution">
    <text evidence="3">The sequence shown here is derived from an EMBL/GenBank/DDBJ whole genome shotgun (WGS) entry which is preliminary data.</text>
</comment>
<evidence type="ECO:0000259" key="2">
    <source>
        <dbReference type="PROSITE" id="PS50222"/>
    </source>
</evidence>
<dbReference type="GO" id="GO:0005509">
    <property type="term" value="F:calcium ion binding"/>
    <property type="evidence" value="ECO:0007669"/>
    <property type="project" value="InterPro"/>
</dbReference>
<dbReference type="Gene3D" id="1.10.238.10">
    <property type="entry name" value="EF-hand"/>
    <property type="match status" value="1"/>
</dbReference>
<feature type="domain" description="EF-hand" evidence="2">
    <location>
        <begin position="25"/>
        <end position="60"/>
    </location>
</feature>
<proteinExistence type="predicted"/>
<dbReference type="SMART" id="SM00054">
    <property type="entry name" value="EFh"/>
    <property type="match status" value="1"/>
</dbReference>
<dbReference type="EMBL" id="BTGU01000005">
    <property type="protein sequence ID" value="GMN35203.1"/>
    <property type="molecule type" value="Genomic_DNA"/>
</dbReference>
<keyword evidence="4" id="KW-1185">Reference proteome</keyword>
<sequence length="103" mass="11973">MVMEPAMPMIITARHIGNRKAKVRCNKEKLKEVFKRHDVNGDGRLSQEEIRKAFNDLGSNCGLYRAWIALPRADKDKDGYINITNQELDDLVDYAYERGYMHD</sequence>
<dbReference type="AlphaFoldDB" id="A0AA87ZXE9"/>
<dbReference type="InterPro" id="IPR011992">
    <property type="entry name" value="EF-hand-dom_pair"/>
</dbReference>
<gene>
    <name evidence="3" type="ORF">TIFTF001_005149</name>
</gene>
<dbReference type="InterPro" id="IPR018247">
    <property type="entry name" value="EF_Hand_1_Ca_BS"/>
</dbReference>
<evidence type="ECO:0000313" key="4">
    <source>
        <dbReference type="Proteomes" id="UP001187192"/>
    </source>
</evidence>
<accession>A0AA87ZXE9</accession>
<keyword evidence="1" id="KW-0106">Calcium</keyword>
<dbReference type="PROSITE" id="PS00018">
    <property type="entry name" value="EF_HAND_1"/>
    <property type="match status" value="1"/>
</dbReference>
<evidence type="ECO:0000256" key="1">
    <source>
        <dbReference type="ARBA" id="ARBA00022837"/>
    </source>
</evidence>
<dbReference type="CDD" id="cd00051">
    <property type="entry name" value="EFh"/>
    <property type="match status" value="1"/>
</dbReference>
<reference evidence="3" key="1">
    <citation type="submission" date="2023-07" db="EMBL/GenBank/DDBJ databases">
        <title>draft genome sequence of fig (Ficus carica).</title>
        <authorList>
            <person name="Takahashi T."/>
            <person name="Nishimura K."/>
        </authorList>
    </citation>
    <scope>NUCLEOTIDE SEQUENCE</scope>
</reference>